<organism evidence="2 3">
    <name type="scientific">Marasmius tenuissimus</name>
    <dbReference type="NCBI Taxonomy" id="585030"/>
    <lineage>
        <taxon>Eukaryota</taxon>
        <taxon>Fungi</taxon>
        <taxon>Dikarya</taxon>
        <taxon>Basidiomycota</taxon>
        <taxon>Agaricomycotina</taxon>
        <taxon>Agaricomycetes</taxon>
        <taxon>Agaricomycetidae</taxon>
        <taxon>Agaricales</taxon>
        <taxon>Marasmiineae</taxon>
        <taxon>Marasmiaceae</taxon>
        <taxon>Marasmius</taxon>
    </lineage>
</organism>
<feature type="region of interest" description="Disordered" evidence="1">
    <location>
        <begin position="186"/>
        <end position="254"/>
    </location>
</feature>
<feature type="region of interest" description="Disordered" evidence="1">
    <location>
        <begin position="1"/>
        <end position="31"/>
    </location>
</feature>
<sequence length="254" mass="28368">DRAQSDEGSSGHVSIGDTRKPRTTEQQRRHNETLELMDGLKCREQVLAGRHSVIRAVASFPSAVKFSRHFRRPRKVDHDAVDDETIDNEHMDGMIPEEIQAYLPLYDEDNDTVMDDDSGQSQMQSMTSVFSVADGREDPSKDQDPDGDDGHPLAWVNFRRIVEITKDISPTSQLVVFGGDKLERAKSKRHALRSPSPVPQSPQLMQDFPMGGPQSPPPPEPSKRIEKASTRAAVHRSPVAGPSRPKNQLLGHRR</sequence>
<comment type="caution">
    <text evidence="2">The sequence shown here is derived from an EMBL/GenBank/DDBJ whole genome shotgun (WGS) entry which is preliminary data.</text>
</comment>
<gene>
    <name evidence="2" type="ORF">AAF712_016293</name>
</gene>
<name>A0ABR2Z6X2_9AGAR</name>
<feature type="compositionally biased region" description="Polar residues" evidence="1">
    <location>
        <begin position="1"/>
        <end position="12"/>
    </location>
</feature>
<proteinExistence type="predicted"/>
<dbReference type="EMBL" id="JBBXMP010000709">
    <property type="protein sequence ID" value="KAL0057085.1"/>
    <property type="molecule type" value="Genomic_DNA"/>
</dbReference>
<feature type="region of interest" description="Disordered" evidence="1">
    <location>
        <begin position="133"/>
        <end position="152"/>
    </location>
</feature>
<feature type="compositionally biased region" description="Basic and acidic residues" evidence="1">
    <location>
        <begin position="17"/>
        <end position="31"/>
    </location>
</feature>
<feature type="compositionally biased region" description="Basic and acidic residues" evidence="1">
    <location>
        <begin position="134"/>
        <end position="151"/>
    </location>
</feature>
<feature type="non-terminal residue" evidence="2">
    <location>
        <position position="1"/>
    </location>
</feature>
<evidence type="ECO:0000313" key="2">
    <source>
        <dbReference type="EMBL" id="KAL0057085.1"/>
    </source>
</evidence>
<evidence type="ECO:0000313" key="3">
    <source>
        <dbReference type="Proteomes" id="UP001437256"/>
    </source>
</evidence>
<reference evidence="2 3" key="1">
    <citation type="submission" date="2024-05" db="EMBL/GenBank/DDBJ databases">
        <title>A draft genome resource for the thread blight pathogen Marasmius tenuissimus strain MS-2.</title>
        <authorList>
            <person name="Yulfo-Soto G.E."/>
            <person name="Baruah I.K."/>
            <person name="Amoako-Attah I."/>
            <person name="Bukari Y."/>
            <person name="Meinhardt L.W."/>
            <person name="Bailey B.A."/>
            <person name="Cohen S.P."/>
        </authorList>
    </citation>
    <scope>NUCLEOTIDE SEQUENCE [LARGE SCALE GENOMIC DNA]</scope>
    <source>
        <strain evidence="2 3">MS-2</strain>
    </source>
</reference>
<keyword evidence="3" id="KW-1185">Reference proteome</keyword>
<evidence type="ECO:0000256" key="1">
    <source>
        <dbReference type="SAM" id="MobiDB-lite"/>
    </source>
</evidence>
<dbReference type="Proteomes" id="UP001437256">
    <property type="component" value="Unassembled WGS sequence"/>
</dbReference>
<protein>
    <submittedName>
        <fullName evidence="2">Uncharacterized protein</fullName>
    </submittedName>
</protein>
<accession>A0ABR2Z6X2</accession>